<evidence type="ECO:0000256" key="5">
    <source>
        <dbReference type="ARBA" id="ARBA00023077"/>
    </source>
</evidence>
<keyword evidence="12" id="KW-0675">Receptor</keyword>
<dbReference type="InterPro" id="IPR023996">
    <property type="entry name" value="TonB-dep_OMP_SusC/RagA"/>
</dbReference>
<keyword evidence="4 8" id="KW-0812">Transmembrane</keyword>
<organism evidence="12 13">
    <name type="scientific">Lacihabitans soyangensis</name>
    <dbReference type="NCBI Taxonomy" id="869394"/>
    <lineage>
        <taxon>Bacteria</taxon>
        <taxon>Pseudomonadati</taxon>
        <taxon>Bacteroidota</taxon>
        <taxon>Cytophagia</taxon>
        <taxon>Cytophagales</taxon>
        <taxon>Leadbetterellaceae</taxon>
        <taxon>Lacihabitans</taxon>
    </lineage>
</organism>
<evidence type="ECO:0000256" key="2">
    <source>
        <dbReference type="ARBA" id="ARBA00022448"/>
    </source>
</evidence>
<dbReference type="InterPro" id="IPR000531">
    <property type="entry name" value="Beta-barrel_TonB"/>
</dbReference>
<dbReference type="Pfam" id="PF13715">
    <property type="entry name" value="CarbopepD_reg_2"/>
    <property type="match status" value="1"/>
</dbReference>
<evidence type="ECO:0000256" key="4">
    <source>
        <dbReference type="ARBA" id="ARBA00022692"/>
    </source>
</evidence>
<dbReference type="InterPro" id="IPR012910">
    <property type="entry name" value="Plug_dom"/>
</dbReference>
<dbReference type="InterPro" id="IPR037066">
    <property type="entry name" value="Plug_dom_sf"/>
</dbReference>
<protein>
    <submittedName>
        <fullName evidence="12">TonB-dependent receptor</fullName>
    </submittedName>
</protein>
<dbReference type="Gene3D" id="2.60.40.1120">
    <property type="entry name" value="Carboxypeptidase-like, regulatory domain"/>
    <property type="match status" value="1"/>
</dbReference>
<feature type="domain" description="TonB-dependent receptor-like beta-barrel" evidence="10">
    <location>
        <begin position="396"/>
        <end position="976"/>
    </location>
</feature>
<evidence type="ECO:0000313" key="13">
    <source>
        <dbReference type="Proteomes" id="UP001204144"/>
    </source>
</evidence>
<comment type="similarity">
    <text evidence="8 9">Belongs to the TonB-dependent receptor family.</text>
</comment>
<dbReference type="RefSeq" id="WP_255039397.1">
    <property type="nucleotide sequence ID" value="NZ_RJUF01000186.1"/>
</dbReference>
<dbReference type="FunFam" id="2.170.130.10:FF:000008">
    <property type="entry name" value="SusC/RagA family TonB-linked outer membrane protein"/>
    <property type="match status" value="1"/>
</dbReference>
<dbReference type="Proteomes" id="UP001204144">
    <property type="component" value="Unassembled WGS sequence"/>
</dbReference>
<dbReference type="InterPro" id="IPR039426">
    <property type="entry name" value="TonB-dep_rcpt-like"/>
</dbReference>
<dbReference type="NCBIfam" id="TIGR04056">
    <property type="entry name" value="OMP_RagA_SusC"/>
    <property type="match status" value="1"/>
</dbReference>
<keyword evidence="3 8" id="KW-1134">Transmembrane beta strand</keyword>
<feature type="domain" description="TonB-dependent receptor plug" evidence="11">
    <location>
        <begin position="117"/>
        <end position="222"/>
    </location>
</feature>
<dbReference type="Gene3D" id="2.170.130.10">
    <property type="entry name" value="TonB-dependent receptor, plug domain"/>
    <property type="match status" value="1"/>
</dbReference>
<evidence type="ECO:0000256" key="3">
    <source>
        <dbReference type="ARBA" id="ARBA00022452"/>
    </source>
</evidence>
<dbReference type="InterPro" id="IPR008969">
    <property type="entry name" value="CarboxyPept-like_regulatory"/>
</dbReference>
<dbReference type="SUPFAM" id="SSF56935">
    <property type="entry name" value="Porins"/>
    <property type="match status" value="1"/>
</dbReference>
<dbReference type="Pfam" id="PF07715">
    <property type="entry name" value="Plug"/>
    <property type="match status" value="1"/>
</dbReference>
<evidence type="ECO:0000256" key="1">
    <source>
        <dbReference type="ARBA" id="ARBA00004571"/>
    </source>
</evidence>
<proteinExistence type="inferred from homology"/>
<evidence type="ECO:0000259" key="10">
    <source>
        <dbReference type="Pfam" id="PF00593"/>
    </source>
</evidence>
<evidence type="ECO:0000256" key="9">
    <source>
        <dbReference type="RuleBase" id="RU003357"/>
    </source>
</evidence>
<dbReference type="InterPro" id="IPR036942">
    <property type="entry name" value="Beta-barrel_TonB_sf"/>
</dbReference>
<sequence length="1020" mass="112419">MNIKRTLYFCLLIFYSTLNTIAQRQKIVTGKVTDKAGEGLPGVTIRIKDTQFGTSTNAQGEYSLNITDLTKTLVATSIGYITTEVAVGNRSTIDIILKSNNQELLELVVVGYGTAKKSDLTGSVSSMKSEQINQIATPNVGQALQGRMAGVDVSAESGEPGSGARIRIRGVGTINNSDPLYVVDGFQTGDISFLAPGDIESIEVLKDASATAIYGSRGANGVVLISTKRGKKTDKPKFSFEAYSGFQQSAKIISMLNATDYATLRLEAFENDKIVLPTDNNIFNRLNYIKSGNYNGTNWQNEVMNSGAKISNYSVNVLGGNEINRYSITGTIFDQEGLIKNSGMKKYFLRFNNDVQLRQWLNSGLSVAFSRFDKTFYNSDLYSGVLTTALAADPITASWDRNTNNWGRADMSSTNNPARSVNELINNKGYGSLINGNVFIEAKFLKNFTFRSQMGINYNNSHNKSYSPKFFVSTDEARDNSSLWQKRGEFSQWVLSNYVTFNKDLKQHSFGIMAGTESQQSQYSDMEVTAYDVPNDATQFYLSAAKNARDYTVKSNQSDESILSYFGRLNYNFAGKYLLTGTLRRDGSSRFLGANRWGTFPSFAAAWNLTEESFLKDVSAIDHLKIRVGWGQVGNQNSADNYGYVTTMVGNNLYTFNGQTVSGFAPEVASNKELKWETTTSSNFGIDFSLLKNKLSFTADYFIKTTNDMIVAVPIPTYSGIGAAKVNAGSVENKGIELALSYSNKEGELKYEVTGNLTKINNTVTSLGGGTAIESGNISKVGNTTITEVSREIAVFYGYKTNGIFQSTEELKQHINSKGEALQDAAQVGDVRFVDLNQDGIIDSKDRTYLGSGTPDFSYGFTTNFNYKNFDLRFFFQGVKGAEIVNGLTFTNQKGNLGANLITERLNRWTATNPSTNEPRVTEADPNNNYRFSDRYVQDGSYLRFKNITLGYSLPASILAKIKIHTLRLYASGDNILTITKYKGYDPEVGSYYNNSLAYGVDVANYPTARTLRLGLNAGF</sequence>
<keyword evidence="2 8" id="KW-0813">Transport</keyword>
<evidence type="ECO:0000259" key="11">
    <source>
        <dbReference type="Pfam" id="PF07715"/>
    </source>
</evidence>
<name>A0AAE3KWG6_9BACT</name>
<gene>
    <name evidence="12" type="ORF">EGI31_22325</name>
</gene>
<accession>A0AAE3KWG6</accession>
<dbReference type="AlphaFoldDB" id="A0AAE3KWG6"/>
<dbReference type="EMBL" id="RJUF01000186">
    <property type="protein sequence ID" value="MCP9765681.1"/>
    <property type="molecule type" value="Genomic_DNA"/>
</dbReference>
<dbReference type="NCBIfam" id="TIGR04057">
    <property type="entry name" value="SusC_RagA_signa"/>
    <property type="match status" value="1"/>
</dbReference>
<evidence type="ECO:0000313" key="12">
    <source>
        <dbReference type="EMBL" id="MCP9765681.1"/>
    </source>
</evidence>
<dbReference type="Gene3D" id="2.40.170.20">
    <property type="entry name" value="TonB-dependent receptor, beta-barrel domain"/>
    <property type="match status" value="1"/>
</dbReference>
<keyword evidence="7 8" id="KW-0998">Cell outer membrane</keyword>
<keyword evidence="5 9" id="KW-0798">TonB box</keyword>
<reference evidence="12 13" key="1">
    <citation type="submission" date="2018-11" db="EMBL/GenBank/DDBJ databases">
        <title>Novel bacteria species description.</title>
        <authorList>
            <person name="Han J.-H."/>
        </authorList>
    </citation>
    <scope>NUCLEOTIDE SEQUENCE [LARGE SCALE GENOMIC DNA]</scope>
    <source>
        <strain evidence="12 13">KCTC23259</strain>
    </source>
</reference>
<comment type="caution">
    <text evidence="12">The sequence shown here is derived from an EMBL/GenBank/DDBJ whole genome shotgun (WGS) entry which is preliminary data.</text>
</comment>
<comment type="subcellular location">
    <subcellularLocation>
        <location evidence="1 8">Cell outer membrane</location>
        <topology evidence="1 8">Multi-pass membrane protein</topology>
    </subcellularLocation>
</comment>
<dbReference type="InterPro" id="IPR023997">
    <property type="entry name" value="TonB-dep_OMP_SusC/RagA_CS"/>
</dbReference>
<keyword evidence="6 8" id="KW-0472">Membrane</keyword>
<dbReference type="PROSITE" id="PS52016">
    <property type="entry name" value="TONB_DEPENDENT_REC_3"/>
    <property type="match status" value="1"/>
</dbReference>
<dbReference type="SUPFAM" id="SSF49464">
    <property type="entry name" value="Carboxypeptidase regulatory domain-like"/>
    <property type="match status" value="1"/>
</dbReference>
<evidence type="ECO:0000256" key="6">
    <source>
        <dbReference type="ARBA" id="ARBA00023136"/>
    </source>
</evidence>
<dbReference type="Pfam" id="PF00593">
    <property type="entry name" value="TonB_dep_Rec_b-barrel"/>
    <property type="match status" value="1"/>
</dbReference>
<keyword evidence="13" id="KW-1185">Reference proteome</keyword>
<evidence type="ECO:0000256" key="8">
    <source>
        <dbReference type="PROSITE-ProRule" id="PRU01360"/>
    </source>
</evidence>
<dbReference type="GO" id="GO:0009279">
    <property type="term" value="C:cell outer membrane"/>
    <property type="evidence" value="ECO:0007669"/>
    <property type="project" value="UniProtKB-SubCell"/>
</dbReference>
<evidence type="ECO:0000256" key="7">
    <source>
        <dbReference type="ARBA" id="ARBA00023237"/>
    </source>
</evidence>